<evidence type="ECO:0000313" key="2">
    <source>
        <dbReference type="WBParaSite" id="RSKR_0000034850.1"/>
    </source>
</evidence>
<sequence length="353" mass="41166">MLTSENATCIEAYEINTNIYLHLIWVTSIILCSLSIILSCILLYLSHQAKSIHPNLKCFFTNAVLCLILGAFIVTSRSAWFLIKSYVASQDKCDYLFHSKVCYFLMEFNLGSDYLISITLLMITGERLFATMKYATYETYQNLNYFRAMATACWVVLFAFIGRAYFTSTRPTFFVRPIQYCHYVSLWGPPRLEPFELAFIPIGMLFVCIASGTKYYCKNKATELRKSNSSEITQKFTIRENIYCASFFLPIFLYYNLSVIWVNVWILAYSLINPDYTVIQFAIQKEASSLIMHIFFIYFNLYTIFWFRPFKKTILESNICSVLKITTLFSFHTHQNAVIPLATSDDYFASYKW</sequence>
<proteinExistence type="predicted"/>
<evidence type="ECO:0000313" key="1">
    <source>
        <dbReference type="Proteomes" id="UP000095286"/>
    </source>
</evidence>
<protein>
    <submittedName>
        <fullName evidence="2">G_PROTEIN_RECEP_F1_2 domain-containing protein</fullName>
    </submittedName>
</protein>
<reference evidence="2" key="1">
    <citation type="submission" date="2016-11" db="UniProtKB">
        <authorList>
            <consortium name="WormBaseParasite"/>
        </authorList>
    </citation>
    <scope>IDENTIFICATION</scope>
    <source>
        <strain evidence="2">KR3021</strain>
    </source>
</reference>
<name>A0AC35TH05_9BILA</name>
<dbReference type="Proteomes" id="UP000095286">
    <property type="component" value="Unplaced"/>
</dbReference>
<dbReference type="WBParaSite" id="RSKR_0000034850.1">
    <property type="protein sequence ID" value="RSKR_0000034850.1"/>
    <property type="gene ID" value="RSKR_0000034850"/>
</dbReference>
<accession>A0AC35TH05</accession>
<organism evidence="1 2">
    <name type="scientific">Rhabditophanes sp. KR3021</name>
    <dbReference type="NCBI Taxonomy" id="114890"/>
    <lineage>
        <taxon>Eukaryota</taxon>
        <taxon>Metazoa</taxon>
        <taxon>Ecdysozoa</taxon>
        <taxon>Nematoda</taxon>
        <taxon>Chromadorea</taxon>
        <taxon>Rhabditida</taxon>
        <taxon>Tylenchina</taxon>
        <taxon>Panagrolaimomorpha</taxon>
        <taxon>Strongyloidoidea</taxon>
        <taxon>Alloionematidae</taxon>
        <taxon>Rhabditophanes</taxon>
    </lineage>
</organism>